<keyword evidence="3" id="KW-1003">Cell membrane</keyword>
<evidence type="ECO:0000256" key="5">
    <source>
        <dbReference type="ARBA" id="ARBA00022989"/>
    </source>
</evidence>
<dbReference type="InterPro" id="IPR035906">
    <property type="entry name" value="MetI-like_sf"/>
</dbReference>
<keyword evidence="2 7" id="KW-0813">Transport</keyword>
<feature type="domain" description="ABC transmembrane type-1" evidence="8">
    <location>
        <begin position="72"/>
        <end position="286"/>
    </location>
</feature>
<keyword evidence="5 7" id="KW-1133">Transmembrane helix</keyword>
<evidence type="ECO:0000256" key="3">
    <source>
        <dbReference type="ARBA" id="ARBA00022475"/>
    </source>
</evidence>
<dbReference type="EMBL" id="CP051680">
    <property type="protein sequence ID" value="QJD82546.1"/>
    <property type="molecule type" value="Genomic_DNA"/>
</dbReference>
<dbReference type="GO" id="GO:0055085">
    <property type="term" value="P:transmembrane transport"/>
    <property type="evidence" value="ECO:0007669"/>
    <property type="project" value="InterPro"/>
</dbReference>
<evidence type="ECO:0000256" key="4">
    <source>
        <dbReference type="ARBA" id="ARBA00022692"/>
    </source>
</evidence>
<protein>
    <submittedName>
        <fullName evidence="9">Sugar ABC transporter permease</fullName>
    </submittedName>
</protein>
<dbReference type="InterPro" id="IPR050809">
    <property type="entry name" value="UgpAE/MalFG_permease"/>
</dbReference>
<feature type="transmembrane region" description="Helical" evidence="7">
    <location>
        <begin position="12"/>
        <end position="30"/>
    </location>
</feature>
<evidence type="ECO:0000313" key="9">
    <source>
        <dbReference type="EMBL" id="QJD82546.1"/>
    </source>
</evidence>
<feature type="transmembrane region" description="Helical" evidence="7">
    <location>
        <begin position="265"/>
        <end position="289"/>
    </location>
</feature>
<feature type="transmembrane region" description="Helical" evidence="7">
    <location>
        <begin position="205"/>
        <end position="226"/>
    </location>
</feature>
<dbReference type="PANTHER" id="PTHR43227">
    <property type="entry name" value="BLL4140 PROTEIN"/>
    <property type="match status" value="1"/>
</dbReference>
<reference evidence="9 10" key="1">
    <citation type="submission" date="2020-04" db="EMBL/GenBank/DDBJ databases">
        <title>Genome sequencing of novel species.</title>
        <authorList>
            <person name="Heo J."/>
            <person name="Kim S.-J."/>
            <person name="Kim J.-S."/>
            <person name="Hong S.-B."/>
            <person name="Kwon S.-W."/>
        </authorList>
    </citation>
    <scope>NUCLEOTIDE SEQUENCE [LARGE SCALE GENOMIC DNA]</scope>
    <source>
        <strain evidence="9 10">MFER-1</strain>
    </source>
</reference>
<feature type="transmembrane region" description="Helical" evidence="7">
    <location>
        <begin position="76"/>
        <end position="97"/>
    </location>
</feature>
<gene>
    <name evidence="9" type="ORF">HH215_04625</name>
</gene>
<comment type="subcellular location">
    <subcellularLocation>
        <location evidence="1 7">Cell membrane</location>
        <topology evidence="1 7">Multi-pass membrane protein</topology>
    </subcellularLocation>
</comment>
<evidence type="ECO:0000313" key="10">
    <source>
        <dbReference type="Proteomes" id="UP000502248"/>
    </source>
</evidence>
<dbReference type="GO" id="GO:0005886">
    <property type="term" value="C:plasma membrane"/>
    <property type="evidence" value="ECO:0007669"/>
    <property type="project" value="UniProtKB-SubCell"/>
</dbReference>
<accession>A0A7Z2VGD5</accession>
<organism evidence="9 10">
    <name type="scientific">Cohnella herbarum</name>
    <dbReference type="NCBI Taxonomy" id="2728023"/>
    <lineage>
        <taxon>Bacteria</taxon>
        <taxon>Bacillati</taxon>
        <taxon>Bacillota</taxon>
        <taxon>Bacilli</taxon>
        <taxon>Bacillales</taxon>
        <taxon>Paenibacillaceae</taxon>
        <taxon>Cohnella</taxon>
    </lineage>
</organism>
<evidence type="ECO:0000259" key="8">
    <source>
        <dbReference type="PROSITE" id="PS50928"/>
    </source>
</evidence>
<dbReference type="Gene3D" id="1.10.3720.10">
    <property type="entry name" value="MetI-like"/>
    <property type="match status" value="1"/>
</dbReference>
<keyword evidence="10" id="KW-1185">Reference proteome</keyword>
<dbReference type="PROSITE" id="PS50928">
    <property type="entry name" value="ABC_TM1"/>
    <property type="match status" value="1"/>
</dbReference>
<keyword evidence="6 7" id="KW-0472">Membrane</keyword>
<dbReference type="Pfam" id="PF00528">
    <property type="entry name" value="BPD_transp_1"/>
    <property type="match status" value="1"/>
</dbReference>
<dbReference type="PANTHER" id="PTHR43227:SF11">
    <property type="entry name" value="BLL4140 PROTEIN"/>
    <property type="match status" value="1"/>
</dbReference>
<feature type="transmembrane region" description="Helical" evidence="7">
    <location>
        <begin position="158"/>
        <end position="184"/>
    </location>
</feature>
<keyword evidence="4 7" id="KW-0812">Transmembrane</keyword>
<dbReference type="RefSeq" id="WP_169278844.1">
    <property type="nucleotide sequence ID" value="NZ_CP051680.1"/>
</dbReference>
<sequence length="299" mass="33357">MSKVAARNDKAVVLLFALPGLLYFLIFKYVPMVGNIIAFKEFNIFQGLWGSPWVGLDQFARMFTHEDFYRITWNTIRLSFVSILFGFPAPILLALMLNEIRAMAFKRSIQTIVYLPHFLSWVIVGSLFINLLSINGLVNEWAGLLGLPKIDYVTSKSHFIAILVGTGIWKEVGWGTIIYLAALSGVNPNLYEAAVVDGAGRWKQIWYITLPSLLPTMVVLLLLWVGGVMNSNLEQLLIFLNPLVFEVGDVLDTYIYNIGLVGGQYSYTTAIGLFKAVIGITLLVALNAFSRKATGESLY</sequence>
<dbReference type="KEGG" id="cheb:HH215_04625"/>
<dbReference type="Proteomes" id="UP000502248">
    <property type="component" value="Chromosome"/>
</dbReference>
<feature type="transmembrane region" description="Helical" evidence="7">
    <location>
        <begin position="118"/>
        <end position="138"/>
    </location>
</feature>
<comment type="similarity">
    <text evidence="7">Belongs to the binding-protein-dependent transport system permease family.</text>
</comment>
<proteinExistence type="inferred from homology"/>
<dbReference type="AlphaFoldDB" id="A0A7Z2VGD5"/>
<name>A0A7Z2VGD5_9BACL</name>
<evidence type="ECO:0000256" key="2">
    <source>
        <dbReference type="ARBA" id="ARBA00022448"/>
    </source>
</evidence>
<dbReference type="CDD" id="cd06261">
    <property type="entry name" value="TM_PBP2"/>
    <property type="match status" value="1"/>
</dbReference>
<dbReference type="InterPro" id="IPR000515">
    <property type="entry name" value="MetI-like"/>
</dbReference>
<evidence type="ECO:0000256" key="6">
    <source>
        <dbReference type="ARBA" id="ARBA00023136"/>
    </source>
</evidence>
<evidence type="ECO:0000256" key="7">
    <source>
        <dbReference type="RuleBase" id="RU363032"/>
    </source>
</evidence>
<evidence type="ECO:0000256" key="1">
    <source>
        <dbReference type="ARBA" id="ARBA00004651"/>
    </source>
</evidence>
<dbReference type="SUPFAM" id="SSF161098">
    <property type="entry name" value="MetI-like"/>
    <property type="match status" value="1"/>
</dbReference>